<dbReference type="Proteomes" id="UP000477722">
    <property type="component" value="Unassembled WGS sequence"/>
</dbReference>
<organism evidence="1 2">
    <name type="scientific">Streptomyces boncukensis</name>
    <dbReference type="NCBI Taxonomy" id="2711219"/>
    <lineage>
        <taxon>Bacteria</taxon>
        <taxon>Bacillati</taxon>
        <taxon>Actinomycetota</taxon>
        <taxon>Actinomycetes</taxon>
        <taxon>Kitasatosporales</taxon>
        <taxon>Streptomycetaceae</taxon>
        <taxon>Streptomyces</taxon>
    </lineage>
</organism>
<dbReference type="EMBL" id="JAAKZZ010000216">
    <property type="protein sequence ID" value="NGO70643.1"/>
    <property type="molecule type" value="Genomic_DNA"/>
</dbReference>
<dbReference type="RefSeq" id="WP_165300302.1">
    <property type="nucleotide sequence ID" value="NZ_JAAKZZ010000216.1"/>
</dbReference>
<evidence type="ECO:0000313" key="2">
    <source>
        <dbReference type="Proteomes" id="UP000477722"/>
    </source>
</evidence>
<sequence length="314" mass="34055">MNHVMHIRTGEAAVTLTSPHPQVTDWATRYFGPWWRAAPGRAEHGAVLNVHIDPEMYRAFSDEVMAQSHTESEYAKARTFTTDPTAGTVTAVAPSDSLAYRVGNDAQRLTVVGTDILPACLAAARIAREAVWGQLLRAGWTLMHASAVATEEERALLAFGNKGAGKSTTALLLARRGGMALLANDRIFARADPDRTTVRILPWPAAAALGLGLLDALGLYDVVREHLDAGEQLHPTQHQRVTEALTTNRRTPLYEDSGRELKTQLFPDQFPTWFGIPLATQATAGALLFPHTEPGATPAAVGTERMPAEADYFT</sequence>
<dbReference type="Gene3D" id="3.40.50.300">
    <property type="entry name" value="P-loop containing nucleotide triphosphate hydrolases"/>
    <property type="match status" value="1"/>
</dbReference>
<protein>
    <recommendedName>
        <fullName evidence="3">HPr kinase</fullName>
    </recommendedName>
</protein>
<evidence type="ECO:0000313" key="1">
    <source>
        <dbReference type="EMBL" id="NGO70643.1"/>
    </source>
</evidence>
<reference evidence="1 2" key="1">
    <citation type="submission" date="2020-02" db="EMBL/GenBank/DDBJ databases">
        <title>Whole-genome analyses of novel actinobacteria.</title>
        <authorList>
            <person name="Sahin N."/>
            <person name="Tatar D."/>
        </authorList>
    </citation>
    <scope>NUCLEOTIDE SEQUENCE [LARGE SCALE GENOMIC DNA]</scope>
    <source>
        <strain evidence="1 2">SB3404</strain>
    </source>
</reference>
<dbReference type="InterPro" id="IPR027417">
    <property type="entry name" value="P-loop_NTPase"/>
</dbReference>
<dbReference type="AlphaFoldDB" id="A0A6G4X064"/>
<feature type="non-terminal residue" evidence="1">
    <location>
        <position position="314"/>
    </location>
</feature>
<comment type="caution">
    <text evidence="1">The sequence shown here is derived from an EMBL/GenBank/DDBJ whole genome shotgun (WGS) entry which is preliminary data.</text>
</comment>
<dbReference type="SUPFAM" id="SSF53795">
    <property type="entry name" value="PEP carboxykinase-like"/>
    <property type="match status" value="1"/>
</dbReference>
<evidence type="ECO:0008006" key="3">
    <source>
        <dbReference type="Google" id="ProtNLM"/>
    </source>
</evidence>
<keyword evidence="2" id="KW-1185">Reference proteome</keyword>
<gene>
    <name evidence="1" type="ORF">G5C65_20255</name>
</gene>
<accession>A0A6G4X064</accession>
<proteinExistence type="predicted"/>
<name>A0A6G4X064_9ACTN</name>